<dbReference type="RefSeq" id="WP_123271848.1">
    <property type="nucleotide sequence ID" value="NZ_RJJQ01000012.1"/>
</dbReference>
<dbReference type="Proteomes" id="UP000271678">
    <property type="component" value="Unassembled WGS sequence"/>
</dbReference>
<gene>
    <name evidence="4" type="ORF">EFY87_12705</name>
</gene>
<dbReference type="GO" id="GO:0003677">
    <property type="term" value="F:DNA binding"/>
    <property type="evidence" value="ECO:0007669"/>
    <property type="project" value="UniProtKB-KW"/>
</dbReference>
<proteinExistence type="predicted"/>
<dbReference type="GO" id="GO:0000160">
    <property type="term" value="P:phosphorelay signal transduction system"/>
    <property type="evidence" value="ECO:0007669"/>
    <property type="project" value="InterPro"/>
</dbReference>
<dbReference type="InterPro" id="IPR011006">
    <property type="entry name" value="CheY-like_superfamily"/>
</dbReference>
<keyword evidence="2" id="KW-0597">Phosphoprotein</keyword>
<feature type="modified residue" description="4-aspartylphosphate" evidence="2">
    <location>
        <position position="61"/>
    </location>
</feature>
<dbReference type="PANTHER" id="PTHR43214:SF43">
    <property type="entry name" value="TWO-COMPONENT RESPONSE REGULATOR"/>
    <property type="match status" value="1"/>
</dbReference>
<evidence type="ECO:0000256" key="1">
    <source>
        <dbReference type="ARBA" id="ARBA00023125"/>
    </source>
</evidence>
<dbReference type="GO" id="GO:0006355">
    <property type="term" value="P:regulation of DNA-templated transcription"/>
    <property type="evidence" value="ECO:0007669"/>
    <property type="project" value="InterPro"/>
</dbReference>
<evidence type="ECO:0000259" key="3">
    <source>
        <dbReference type="PROSITE" id="PS50110"/>
    </source>
</evidence>
<protein>
    <submittedName>
        <fullName evidence="4">DNA-binding response regulator</fullName>
    </submittedName>
</protein>
<accession>A0A3M9M6D0</accession>
<comment type="caution">
    <text evidence="4">The sequence shown here is derived from an EMBL/GenBank/DDBJ whole genome shotgun (WGS) entry which is preliminary data.</text>
</comment>
<dbReference type="Gene3D" id="3.40.50.2300">
    <property type="match status" value="1"/>
</dbReference>
<dbReference type="AlphaFoldDB" id="A0A3M9M6D0"/>
<keyword evidence="1 4" id="KW-0238">DNA-binding</keyword>
<dbReference type="InterPro" id="IPR039420">
    <property type="entry name" value="WalR-like"/>
</dbReference>
<name>A0A3M9M6D0_9MICO</name>
<dbReference type="EMBL" id="RJJQ01000012">
    <property type="protein sequence ID" value="RNI21129.1"/>
    <property type="molecule type" value="Genomic_DNA"/>
</dbReference>
<feature type="domain" description="Response regulatory" evidence="3">
    <location>
        <begin position="7"/>
        <end position="126"/>
    </location>
</feature>
<dbReference type="InterPro" id="IPR016032">
    <property type="entry name" value="Sig_transdc_resp-reg_C-effctor"/>
</dbReference>
<evidence type="ECO:0000256" key="2">
    <source>
        <dbReference type="PROSITE-ProRule" id="PRU00169"/>
    </source>
</evidence>
<evidence type="ECO:0000313" key="5">
    <source>
        <dbReference type="Proteomes" id="UP000271678"/>
    </source>
</evidence>
<dbReference type="OrthoDB" id="4928917at2"/>
<dbReference type="SUPFAM" id="SSF52172">
    <property type="entry name" value="CheY-like"/>
    <property type="match status" value="1"/>
</dbReference>
<dbReference type="Gene3D" id="1.10.10.10">
    <property type="entry name" value="Winged helix-like DNA-binding domain superfamily/Winged helix DNA-binding domain"/>
    <property type="match status" value="1"/>
</dbReference>
<keyword evidence="5" id="KW-1185">Reference proteome</keyword>
<dbReference type="InterPro" id="IPR036388">
    <property type="entry name" value="WH-like_DNA-bd_sf"/>
</dbReference>
<dbReference type="PANTHER" id="PTHR43214">
    <property type="entry name" value="TWO-COMPONENT RESPONSE REGULATOR"/>
    <property type="match status" value="1"/>
</dbReference>
<organism evidence="4 5">
    <name type="scientific">Flexivirga caeni</name>
    <dbReference type="NCBI Taxonomy" id="2294115"/>
    <lineage>
        <taxon>Bacteria</taxon>
        <taxon>Bacillati</taxon>
        <taxon>Actinomycetota</taxon>
        <taxon>Actinomycetes</taxon>
        <taxon>Micrococcales</taxon>
        <taxon>Dermacoccaceae</taxon>
        <taxon>Flexivirga</taxon>
    </lineage>
</organism>
<dbReference type="InterPro" id="IPR001789">
    <property type="entry name" value="Sig_transdc_resp-reg_receiver"/>
</dbReference>
<reference evidence="4 5" key="1">
    <citation type="submission" date="2018-11" db="EMBL/GenBank/DDBJ databases">
        <title>Draft genome of Simplicispira Flexivirga sp. BO-16.</title>
        <authorList>
            <person name="Im W.T."/>
        </authorList>
    </citation>
    <scope>NUCLEOTIDE SEQUENCE [LARGE SCALE GENOMIC DNA]</scope>
    <source>
        <strain evidence="4 5">BO-16</strain>
    </source>
</reference>
<dbReference type="SUPFAM" id="SSF46894">
    <property type="entry name" value="C-terminal effector domain of the bipartite response regulators"/>
    <property type="match status" value="1"/>
</dbReference>
<dbReference type="PROSITE" id="PS50110">
    <property type="entry name" value="RESPONSE_REGULATORY"/>
    <property type="match status" value="1"/>
</dbReference>
<evidence type="ECO:0000313" key="4">
    <source>
        <dbReference type="EMBL" id="RNI21129.1"/>
    </source>
</evidence>
<sequence>MEDRRALLVVVEDHVLQRRRTVELIEQDPRLQLLSAHETLDDFFATQRQPDADRPDLVLLDLMVDRGPSVDPQAVARMVDEGILVLVFSAMASAPLLRAVLHTGVAGVVGKRDSEEDLLVAIHTALRHATWMSPEAAEIIAGDRARPRFSGQEERALILYASGLTLDAVAAELGVARETAKTYLERVKAKYAASGRIARTKTELRSEAARDQLID</sequence>